<evidence type="ECO:0000256" key="11">
    <source>
        <dbReference type="ARBA" id="ARBA00031145"/>
    </source>
</evidence>
<name>A0A2B4RPN7_STYPI</name>
<dbReference type="InterPro" id="IPR036425">
    <property type="entry name" value="MoaB/Mog-like_dom_sf"/>
</dbReference>
<comment type="similarity">
    <text evidence="2">In the N-terminal section; belongs to the MoaB/Mog family.</text>
</comment>
<dbReference type="SUPFAM" id="SSF52402">
    <property type="entry name" value="Adenine nucleotide alpha hydrolases-like"/>
    <property type="match status" value="1"/>
</dbReference>
<evidence type="ECO:0000256" key="10">
    <source>
        <dbReference type="ARBA" id="ARBA00022840"/>
    </source>
</evidence>
<keyword evidence="7" id="KW-0548">Nucleotidyltransferase</keyword>
<evidence type="ECO:0000256" key="8">
    <source>
        <dbReference type="ARBA" id="ARBA00022741"/>
    </source>
</evidence>
<keyword evidence="4" id="KW-0285">Flavoprotein</keyword>
<evidence type="ECO:0000256" key="1">
    <source>
        <dbReference type="ARBA" id="ARBA00004726"/>
    </source>
</evidence>
<dbReference type="SUPFAM" id="SSF53218">
    <property type="entry name" value="Molybdenum cofactor biosynthesis proteins"/>
    <property type="match status" value="1"/>
</dbReference>
<dbReference type="Gene3D" id="3.40.980.10">
    <property type="entry name" value="MoaB/Mog-like domain"/>
    <property type="match status" value="1"/>
</dbReference>
<dbReference type="Pfam" id="PF00994">
    <property type="entry name" value="MoCF_biosynth"/>
    <property type="match status" value="1"/>
</dbReference>
<evidence type="ECO:0000313" key="16">
    <source>
        <dbReference type="Proteomes" id="UP000225706"/>
    </source>
</evidence>
<dbReference type="Pfam" id="PF24102">
    <property type="entry name" value="FLAD1_M"/>
    <property type="match status" value="1"/>
</dbReference>
<protein>
    <recommendedName>
        <fullName evidence="3">FAD synthase</fullName>
        <ecNumber evidence="3">2.7.7.2</ecNumber>
    </recommendedName>
    <alternativeName>
        <fullName evidence="11">FAD pyrophosphorylase</fullName>
    </alternativeName>
    <alternativeName>
        <fullName evidence="12">FMN adenylyltransferase</fullName>
    </alternativeName>
</protein>
<dbReference type="CDD" id="cd00885">
    <property type="entry name" value="cinA"/>
    <property type="match status" value="1"/>
</dbReference>
<dbReference type="InterPro" id="IPR014729">
    <property type="entry name" value="Rossmann-like_a/b/a_fold"/>
</dbReference>
<dbReference type="Proteomes" id="UP000225706">
    <property type="component" value="Unassembled WGS sequence"/>
</dbReference>
<proteinExistence type="inferred from homology"/>
<evidence type="ECO:0000256" key="12">
    <source>
        <dbReference type="ARBA" id="ARBA00031871"/>
    </source>
</evidence>
<dbReference type="GO" id="GO:0006747">
    <property type="term" value="P:FAD biosynthetic process"/>
    <property type="evidence" value="ECO:0007669"/>
    <property type="project" value="TreeGrafter"/>
</dbReference>
<evidence type="ECO:0000256" key="7">
    <source>
        <dbReference type="ARBA" id="ARBA00022695"/>
    </source>
</evidence>
<dbReference type="InterPro" id="IPR056596">
    <property type="entry name" value="FLAD1_M"/>
</dbReference>
<dbReference type="Pfam" id="PF01507">
    <property type="entry name" value="PAPS_reduct"/>
    <property type="match status" value="2"/>
</dbReference>
<keyword evidence="16" id="KW-1185">Reference proteome</keyword>
<evidence type="ECO:0000256" key="3">
    <source>
        <dbReference type="ARBA" id="ARBA00012393"/>
    </source>
</evidence>
<organism evidence="15 16">
    <name type="scientific">Stylophora pistillata</name>
    <name type="common">Smooth cauliflower coral</name>
    <dbReference type="NCBI Taxonomy" id="50429"/>
    <lineage>
        <taxon>Eukaryota</taxon>
        <taxon>Metazoa</taxon>
        <taxon>Cnidaria</taxon>
        <taxon>Anthozoa</taxon>
        <taxon>Hexacorallia</taxon>
        <taxon>Scleractinia</taxon>
        <taxon>Astrocoeniina</taxon>
        <taxon>Pocilloporidae</taxon>
        <taxon>Stylophora</taxon>
    </lineage>
</organism>
<evidence type="ECO:0000256" key="2">
    <source>
        <dbReference type="ARBA" id="ARBA00007589"/>
    </source>
</evidence>
<feature type="domain" description="MoaB/Mog" evidence="14">
    <location>
        <begin position="15"/>
        <end position="179"/>
    </location>
</feature>
<reference evidence="16" key="1">
    <citation type="journal article" date="2017" name="bioRxiv">
        <title>Comparative analysis of the genomes of Stylophora pistillata and Acropora digitifera provides evidence for extensive differences between species of corals.</title>
        <authorList>
            <person name="Voolstra C.R."/>
            <person name="Li Y."/>
            <person name="Liew Y.J."/>
            <person name="Baumgarten S."/>
            <person name="Zoccola D."/>
            <person name="Flot J.-F."/>
            <person name="Tambutte S."/>
            <person name="Allemand D."/>
            <person name="Aranda M."/>
        </authorList>
    </citation>
    <scope>NUCLEOTIDE SEQUENCE [LARGE SCALE GENOMIC DNA]</scope>
</reference>
<evidence type="ECO:0000256" key="13">
    <source>
        <dbReference type="ARBA" id="ARBA00049494"/>
    </source>
</evidence>
<keyword evidence="8" id="KW-0547">Nucleotide-binding</keyword>
<dbReference type="InterPro" id="IPR001453">
    <property type="entry name" value="MoaB/Mog_dom"/>
</dbReference>
<evidence type="ECO:0000259" key="14">
    <source>
        <dbReference type="SMART" id="SM00852"/>
    </source>
</evidence>
<comment type="catalytic activity">
    <reaction evidence="13">
        <text>FMN + ATP + H(+) = FAD + diphosphate</text>
        <dbReference type="Rhea" id="RHEA:17237"/>
        <dbReference type="ChEBI" id="CHEBI:15378"/>
        <dbReference type="ChEBI" id="CHEBI:30616"/>
        <dbReference type="ChEBI" id="CHEBI:33019"/>
        <dbReference type="ChEBI" id="CHEBI:57692"/>
        <dbReference type="ChEBI" id="CHEBI:58210"/>
        <dbReference type="EC" id="2.7.7.2"/>
    </reaction>
</comment>
<comment type="caution">
    <text evidence="15">The sequence shown here is derived from an EMBL/GenBank/DDBJ whole genome shotgun (WGS) entry which is preliminary data.</text>
</comment>
<dbReference type="SMART" id="SM00852">
    <property type="entry name" value="MoCF_biosynth"/>
    <property type="match status" value="1"/>
</dbReference>
<gene>
    <name evidence="15" type="primary">flad1</name>
    <name evidence="15" type="ORF">AWC38_SpisGene17410</name>
</gene>
<evidence type="ECO:0000256" key="4">
    <source>
        <dbReference type="ARBA" id="ARBA00022630"/>
    </source>
</evidence>
<dbReference type="GO" id="GO:0005524">
    <property type="term" value="F:ATP binding"/>
    <property type="evidence" value="ECO:0007669"/>
    <property type="project" value="UniProtKB-KW"/>
</dbReference>
<dbReference type="GO" id="GO:0003919">
    <property type="term" value="F:FMN adenylyltransferase activity"/>
    <property type="evidence" value="ECO:0007669"/>
    <property type="project" value="UniProtKB-EC"/>
</dbReference>
<dbReference type="EC" id="2.7.7.2" evidence="3"/>
<keyword evidence="6" id="KW-0808">Transferase</keyword>
<evidence type="ECO:0000313" key="15">
    <source>
        <dbReference type="EMBL" id="PFX18225.1"/>
    </source>
</evidence>
<keyword evidence="9" id="KW-0274">FAD</keyword>
<dbReference type="OrthoDB" id="270728at2759"/>
<evidence type="ECO:0000256" key="9">
    <source>
        <dbReference type="ARBA" id="ARBA00022827"/>
    </source>
</evidence>
<dbReference type="CDD" id="cd23948">
    <property type="entry name" value="FAD_synthase"/>
    <property type="match status" value="1"/>
</dbReference>
<keyword evidence="5" id="KW-0288">FMN</keyword>
<comment type="pathway">
    <text evidence="1">Cofactor biosynthesis; FAD biosynthesis; FAD from FMN: step 1/1.</text>
</comment>
<dbReference type="Gene3D" id="3.40.50.620">
    <property type="entry name" value="HUPs"/>
    <property type="match status" value="1"/>
</dbReference>
<dbReference type="PANTHER" id="PTHR23293:SF9">
    <property type="entry name" value="FAD SYNTHASE"/>
    <property type="match status" value="1"/>
</dbReference>
<sequence>MADGVVENDSICTAGIIIIGDEILRGHTKDTNSRYLLKKLWSLGVKVGKVSVISDEVDEIAHEVRQFSSRYTVVITTGGIGPTHDDVTLNGIAKAFGEDLVLNDKLVELISNCYQEEINSSHLKMARVPSSGKLAFGKDPSGKPSCFPLISVHNVYVFPGVPQYLEKSFGLLEDILIISNCKRRFLLQKIYLSVDETAIASILDEVDEKFKGKVHFGSYPDICNQHFKVKLTVESDSSGDLQEAWDYLLGRLPKEFVVKTEVDRHDCDASVSECPPSPTSPNEDSEQVVNVEKVYHLLNPKDESNTSACLKGAWAIIEQTLQLYSLDELCISFNGGKDCTVLLHILHAVLNKLSLPVKQLKALYFRNESPFPQAEEFISETTKRYNLNLIKLTENIKMNLRTLKETHPKIKAIFLGTRRHDPFSDTLHAFSPTDPDWPHYMRVNPILDWHHADVWAVIQECNIPYCSLYDEGYTSLGSTHDTKPNPALKCKDGSDKYKPAHMLEDGNLERAGRN</sequence>
<accession>A0A2B4RPN7</accession>
<evidence type="ECO:0000256" key="6">
    <source>
        <dbReference type="ARBA" id="ARBA00022679"/>
    </source>
</evidence>
<dbReference type="AlphaFoldDB" id="A0A2B4RPN7"/>
<dbReference type="STRING" id="50429.A0A2B4RPN7"/>
<dbReference type="EMBL" id="LSMT01000423">
    <property type="protein sequence ID" value="PFX18225.1"/>
    <property type="molecule type" value="Genomic_DNA"/>
</dbReference>
<keyword evidence="10" id="KW-0067">ATP-binding</keyword>
<dbReference type="PANTHER" id="PTHR23293">
    <property type="entry name" value="FAD SYNTHETASE-RELATED FMN ADENYLYLTRANSFERASE"/>
    <property type="match status" value="1"/>
</dbReference>
<dbReference type="InterPro" id="IPR002500">
    <property type="entry name" value="PAPS_reduct_dom"/>
</dbReference>
<evidence type="ECO:0000256" key="5">
    <source>
        <dbReference type="ARBA" id="ARBA00022643"/>
    </source>
</evidence>